<sequence length="277" mass="30889">MVTQNVETDLDITNGARGVIQDIFLHPHEPPLTTDTGVHHLKHMPSYILVKLGWTRTLHLQGLEPSVIPVEPAVKTYSIRYVNSQGTPVTRHVQRLQYPVTPAFAFTDYRSQGQTLSHVIVDISRPPTGGLNLFNLYVALSRSSGHETIRLLRDFDEKMFLCSHSTDLIAEDDRLADLRDKTLACVYGAAPFIRNEQIRSSSGADNATHRYIPLGSSLKVFVAELDSNAGRTESRVTRDKRGLRALETIQLDIGRLNAVIGALVHIRLILVPLDFLP</sequence>
<gene>
    <name evidence="1" type="ORF">PISMIDRAFT_14293</name>
</gene>
<reference evidence="2" key="2">
    <citation type="submission" date="2015-01" db="EMBL/GenBank/DDBJ databases">
        <title>Evolutionary Origins and Diversification of the Mycorrhizal Mutualists.</title>
        <authorList>
            <consortium name="DOE Joint Genome Institute"/>
            <consortium name="Mycorrhizal Genomics Consortium"/>
            <person name="Kohler A."/>
            <person name="Kuo A."/>
            <person name="Nagy L.G."/>
            <person name="Floudas D."/>
            <person name="Copeland A."/>
            <person name="Barry K.W."/>
            <person name="Cichocki N."/>
            <person name="Veneault-Fourrey C."/>
            <person name="LaButti K."/>
            <person name="Lindquist E.A."/>
            <person name="Lipzen A."/>
            <person name="Lundell T."/>
            <person name="Morin E."/>
            <person name="Murat C."/>
            <person name="Riley R."/>
            <person name="Ohm R."/>
            <person name="Sun H."/>
            <person name="Tunlid A."/>
            <person name="Henrissat B."/>
            <person name="Grigoriev I.V."/>
            <person name="Hibbett D.S."/>
            <person name="Martin F."/>
        </authorList>
    </citation>
    <scope>NUCLEOTIDE SEQUENCE [LARGE SCALE GENOMIC DNA]</scope>
    <source>
        <strain evidence="2">441</strain>
    </source>
</reference>
<keyword evidence="2" id="KW-1185">Reference proteome</keyword>
<dbReference type="OrthoDB" id="2986975at2759"/>
<dbReference type="EMBL" id="KN833803">
    <property type="protein sequence ID" value="KIK18507.1"/>
    <property type="molecule type" value="Genomic_DNA"/>
</dbReference>
<proteinExistence type="predicted"/>
<dbReference type="SUPFAM" id="SSF52540">
    <property type="entry name" value="P-loop containing nucleoside triphosphate hydrolases"/>
    <property type="match status" value="1"/>
</dbReference>
<dbReference type="InterPro" id="IPR027417">
    <property type="entry name" value="P-loop_NTPase"/>
</dbReference>
<dbReference type="STRING" id="765257.A0A0C9Z826"/>
<dbReference type="HOGENOM" id="CLU_1005150_0_0_1"/>
<accession>A0A0C9Z826</accession>
<protein>
    <submittedName>
        <fullName evidence="1">Uncharacterized protein</fullName>
    </submittedName>
</protein>
<reference evidence="1 2" key="1">
    <citation type="submission" date="2014-04" db="EMBL/GenBank/DDBJ databases">
        <authorList>
            <consortium name="DOE Joint Genome Institute"/>
            <person name="Kuo A."/>
            <person name="Kohler A."/>
            <person name="Costa M.D."/>
            <person name="Nagy L.G."/>
            <person name="Floudas D."/>
            <person name="Copeland A."/>
            <person name="Barry K.W."/>
            <person name="Cichocki N."/>
            <person name="Veneault-Fourrey C."/>
            <person name="LaButti K."/>
            <person name="Lindquist E.A."/>
            <person name="Lipzen A."/>
            <person name="Lundell T."/>
            <person name="Morin E."/>
            <person name="Murat C."/>
            <person name="Sun H."/>
            <person name="Tunlid A."/>
            <person name="Henrissat B."/>
            <person name="Grigoriev I.V."/>
            <person name="Hibbett D.S."/>
            <person name="Martin F."/>
            <person name="Nordberg H.P."/>
            <person name="Cantor M.N."/>
            <person name="Hua S.X."/>
        </authorList>
    </citation>
    <scope>NUCLEOTIDE SEQUENCE [LARGE SCALE GENOMIC DNA]</scope>
    <source>
        <strain evidence="1 2">441</strain>
    </source>
</reference>
<organism evidence="1 2">
    <name type="scientific">Pisolithus microcarpus 441</name>
    <dbReference type="NCBI Taxonomy" id="765257"/>
    <lineage>
        <taxon>Eukaryota</taxon>
        <taxon>Fungi</taxon>
        <taxon>Dikarya</taxon>
        <taxon>Basidiomycota</taxon>
        <taxon>Agaricomycotina</taxon>
        <taxon>Agaricomycetes</taxon>
        <taxon>Agaricomycetidae</taxon>
        <taxon>Boletales</taxon>
        <taxon>Sclerodermatineae</taxon>
        <taxon>Pisolithaceae</taxon>
        <taxon>Pisolithus</taxon>
    </lineage>
</organism>
<evidence type="ECO:0000313" key="2">
    <source>
        <dbReference type="Proteomes" id="UP000054018"/>
    </source>
</evidence>
<evidence type="ECO:0000313" key="1">
    <source>
        <dbReference type="EMBL" id="KIK18507.1"/>
    </source>
</evidence>
<name>A0A0C9Z826_9AGAM</name>
<dbReference type="AlphaFoldDB" id="A0A0C9Z826"/>
<dbReference type="Proteomes" id="UP000054018">
    <property type="component" value="Unassembled WGS sequence"/>
</dbReference>